<accession>A0AAU9TNW9</accession>
<feature type="signal peptide" evidence="3">
    <location>
        <begin position="1"/>
        <end position="18"/>
    </location>
</feature>
<keyword evidence="2" id="KW-1133">Transmembrane helix</keyword>
<feature type="region of interest" description="Disordered" evidence="1">
    <location>
        <begin position="507"/>
        <end position="542"/>
    </location>
</feature>
<dbReference type="EMBL" id="CAKOGL010000006">
    <property type="protein sequence ID" value="CAH2087572.1"/>
    <property type="molecule type" value="Genomic_DNA"/>
</dbReference>
<keyword evidence="2" id="KW-0812">Transmembrane</keyword>
<organism evidence="4 5">
    <name type="scientific">Euphydryas editha</name>
    <name type="common">Edith's checkerspot</name>
    <dbReference type="NCBI Taxonomy" id="104508"/>
    <lineage>
        <taxon>Eukaryota</taxon>
        <taxon>Metazoa</taxon>
        <taxon>Ecdysozoa</taxon>
        <taxon>Arthropoda</taxon>
        <taxon>Hexapoda</taxon>
        <taxon>Insecta</taxon>
        <taxon>Pterygota</taxon>
        <taxon>Neoptera</taxon>
        <taxon>Endopterygota</taxon>
        <taxon>Lepidoptera</taxon>
        <taxon>Glossata</taxon>
        <taxon>Ditrysia</taxon>
        <taxon>Papilionoidea</taxon>
        <taxon>Nymphalidae</taxon>
        <taxon>Nymphalinae</taxon>
        <taxon>Euphydryas</taxon>
    </lineage>
</organism>
<proteinExistence type="predicted"/>
<feature type="region of interest" description="Disordered" evidence="1">
    <location>
        <begin position="576"/>
        <end position="610"/>
    </location>
</feature>
<keyword evidence="3" id="KW-0732">Signal</keyword>
<keyword evidence="2" id="KW-0472">Membrane</keyword>
<feature type="chain" id="PRO_5043471256" evidence="3">
    <location>
        <begin position="19"/>
        <end position="731"/>
    </location>
</feature>
<feature type="transmembrane region" description="Helical" evidence="2">
    <location>
        <begin position="688"/>
        <end position="713"/>
    </location>
</feature>
<name>A0AAU9TNW9_EUPED</name>
<protein>
    <submittedName>
        <fullName evidence="4">Uncharacterized protein</fullName>
    </submittedName>
</protein>
<evidence type="ECO:0000256" key="3">
    <source>
        <dbReference type="SAM" id="SignalP"/>
    </source>
</evidence>
<feature type="region of interest" description="Disordered" evidence="1">
    <location>
        <begin position="461"/>
        <end position="488"/>
    </location>
</feature>
<sequence>MLKINVFVIFILMNVSSSSYFYKLDKDLYSSFSLDFETDVCDNFNDWILFNGDTSGDSAYYISPSDVTSCIAFSFYSSPSGFVEIKQIFFSTSLKDRITITVYAEKITEDTVIGKANISSSDKDFFNGSQIITIPTKSYSEKGYITLIGEADKKSKMKIHSIKYIPEAFKTFDIKSIRKSPFKTKKSPTPLMYNEKLARNETSRQSYQNFFSFFKSIKIKKAKSESRETSRYKYTCYYKTKPSSLSIPRSKLLRILNSPKGLTMSGIPTNTVLATKKYTPAYTTFQEQTEFLTKEIVEITPAQSTTKRTSNQFATEMTFTSEIPIIPEMTLWSSSIPTIISSTIYDTVPTTSDTVTIPVSTITPFDLLTSIPVTASVPTTIAPDTETTSKTVSTPSTETTPTITTEIISTSVPTTIITNTEDLESTTSLSTTETTGITSSHPTATLSTTTILVSEMTSTSEITTTPETTSWPSSPPTTVSSTTYDTTPMTSETVTIPVSTTTLSDLPTSIPVTTTAPTTITPDTESTSETISSPSTETTPTITTETITTPVPTTIITNTEGPDSTTSLSTIETTEMTYSQSTTTLSTTTTLVPETTSTSEITSSPDISSWPSSFPTTISSTIYDTALTTSETETIPVSTMTPPDLPTSLPVTTPMPTSITPDTESTSVTVSTTEVVTEIPEMEDIFNFWQPLTIALVAFPSVLVLGLVALGIYKFCFSNKFNSTGFEGVVK</sequence>
<keyword evidence="5" id="KW-1185">Reference proteome</keyword>
<evidence type="ECO:0000313" key="5">
    <source>
        <dbReference type="Proteomes" id="UP001153954"/>
    </source>
</evidence>
<evidence type="ECO:0000313" key="4">
    <source>
        <dbReference type="EMBL" id="CAH2087572.1"/>
    </source>
</evidence>
<gene>
    <name evidence="4" type="ORF">EEDITHA_LOCUS3820</name>
</gene>
<dbReference type="Proteomes" id="UP001153954">
    <property type="component" value="Unassembled WGS sequence"/>
</dbReference>
<evidence type="ECO:0000256" key="1">
    <source>
        <dbReference type="SAM" id="MobiDB-lite"/>
    </source>
</evidence>
<reference evidence="4" key="1">
    <citation type="submission" date="2022-03" db="EMBL/GenBank/DDBJ databases">
        <authorList>
            <person name="Tunstrom K."/>
        </authorList>
    </citation>
    <scope>NUCLEOTIDE SEQUENCE</scope>
</reference>
<evidence type="ECO:0000256" key="2">
    <source>
        <dbReference type="SAM" id="Phobius"/>
    </source>
</evidence>
<comment type="caution">
    <text evidence="4">The sequence shown here is derived from an EMBL/GenBank/DDBJ whole genome shotgun (WGS) entry which is preliminary data.</text>
</comment>
<dbReference type="AlphaFoldDB" id="A0AAU9TNW9"/>